<reference evidence="2 3" key="1">
    <citation type="submission" date="2024-06" db="EMBL/GenBank/DDBJ databases">
        <title>Genomic Encyclopedia of Type Strains, Phase IV (KMG-IV): sequencing the most valuable type-strain genomes for metagenomic binning, comparative biology and taxonomic classification.</title>
        <authorList>
            <person name="Goeker M."/>
        </authorList>
    </citation>
    <scope>NUCLEOTIDE SEQUENCE [LARGE SCALE GENOMIC DNA]</scope>
    <source>
        <strain evidence="2 3">DSM 23650</strain>
    </source>
</reference>
<organism evidence="2 3">
    <name type="scientific">Bartonella japonica</name>
    <dbReference type="NCBI Taxonomy" id="357761"/>
    <lineage>
        <taxon>Bacteria</taxon>
        <taxon>Pseudomonadati</taxon>
        <taxon>Pseudomonadota</taxon>
        <taxon>Alphaproteobacteria</taxon>
        <taxon>Hyphomicrobiales</taxon>
        <taxon>Bartonellaceae</taxon>
        <taxon>Bartonella</taxon>
    </lineage>
</organism>
<evidence type="ECO:0000313" key="3">
    <source>
        <dbReference type="Proteomes" id="UP001549112"/>
    </source>
</evidence>
<keyword evidence="1" id="KW-0175">Coiled coil</keyword>
<accession>A0ABV2FPV3</accession>
<evidence type="ECO:0000256" key="1">
    <source>
        <dbReference type="SAM" id="Coils"/>
    </source>
</evidence>
<proteinExistence type="predicted"/>
<comment type="caution">
    <text evidence="2">The sequence shown here is derived from an EMBL/GenBank/DDBJ whole genome shotgun (WGS) entry which is preliminary data.</text>
</comment>
<name>A0ABV2FPV3_9HYPH</name>
<protein>
    <submittedName>
        <fullName evidence="2">RNase H-like nuclease (RuvC/YqgF family)</fullName>
    </submittedName>
</protein>
<keyword evidence="3" id="KW-1185">Reference proteome</keyword>
<dbReference type="EMBL" id="JBEPLT010000014">
    <property type="protein sequence ID" value="MET3560584.1"/>
    <property type="molecule type" value="Genomic_DNA"/>
</dbReference>
<feature type="coiled-coil region" evidence="1">
    <location>
        <begin position="47"/>
        <end position="81"/>
    </location>
</feature>
<gene>
    <name evidence="2" type="ORF">ABID39_001290</name>
</gene>
<evidence type="ECO:0000313" key="2">
    <source>
        <dbReference type="EMBL" id="MET3560584.1"/>
    </source>
</evidence>
<dbReference type="RefSeq" id="WP_354187089.1">
    <property type="nucleotide sequence ID" value="NZ_JBEPLT010000014.1"/>
</dbReference>
<sequence>MVLFPFSIADIDNPEHIRVVLYASGRMAHAPLNALLNQAHQNMSNFDKQQSKNIALLSQRIDALEKQLKTTRQSLEELKQKAK</sequence>
<dbReference type="Proteomes" id="UP001549112">
    <property type="component" value="Unassembled WGS sequence"/>
</dbReference>